<dbReference type="InterPro" id="IPR002589">
    <property type="entry name" value="Macro_dom"/>
</dbReference>
<feature type="compositionally biased region" description="Basic and acidic residues" evidence="1">
    <location>
        <begin position="12"/>
        <end position="30"/>
    </location>
</feature>
<dbReference type="Pfam" id="PF01661">
    <property type="entry name" value="Macro"/>
    <property type="match status" value="1"/>
</dbReference>
<gene>
    <name evidence="3" type="ORF">PSRA_1166</name>
</gene>
<dbReference type="RefSeq" id="WP_245834923.1">
    <property type="nucleotide sequence ID" value="NZ_JBKZBR010000045.1"/>
</dbReference>
<accession>A0A261EXF4</accession>
<dbReference type="Gene3D" id="3.40.220.10">
    <property type="entry name" value="Leucine Aminopeptidase, subunit E, domain 1"/>
    <property type="match status" value="1"/>
</dbReference>
<keyword evidence="4" id="KW-1185">Reference proteome</keyword>
<dbReference type="SMART" id="SM00506">
    <property type="entry name" value="A1pp"/>
    <property type="match status" value="1"/>
</dbReference>
<evidence type="ECO:0000259" key="2">
    <source>
        <dbReference type="PROSITE" id="PS51154"/>
    </source>
</evidence>
<comment type="caution">
    <text evidence="3">The sequence shown here is derived from an EMBL/GenBank/DDBJ whole genome shotgun (WGS) entry which is preliminary data.</text>
</comment>
<evidence type="ECO:0000313" key="4">
    <source>
        <dbReference type="Proteomes" id="UP000216725"/>
    </source>
</evidence>
<dbReference type="EMBL" id="MWWR01000008">
    <property type="protein sequence ID" value="OZG51531.1"/>
    <property type="molecule type" value="Genomic_DNA"/>
</dbReference>
<evidence type="ECO:0000313" key="3">
    <source>
        <dbReference type="EMBL" id="OZG51531.1"/>
    </source>
</evidence>
<reference evidence="3 4" key="1">
    <citation type="journal article" date="2017" name="BMC Genomics">
        <title>Comparative genomic and phylogenomic analyses of the Bifidobacteriaceae family.</title>
        <authorList>
            <person name="Lugli G.A."/>
            <person name="Milani C."/>
            <person name="Turroni F."/>
            <person name="Duranti S."/>
            <person name="Mancabelli L."/>
            <person name="Mangifesta M."/>
            <person name="Ferrario C."/>
            <person name="Modesto M."/>
            <person name="Mattarelli P."/>
            <person name="Jiri K."/>
            <person name="van Sinderen D."/>
            <person name="Ventura M."/>
        </authorList>
    </citation>
    <scope>NUCLEOTIDE SEQUENCE [LARGE SCALE GENOMIC DNA]</scope>
    <source>
        <strain evidence="3 4">DSM 24742</strain>
    </source>
</reference>
<dbReference type="PANTHER" id="PTHR11106">
    <property type="entry name" value="GANGLIOSIDE INDUCED DIFFERENTIATION ASSOCIATED PROTEIN 2-RELATED"/>
    <property type="match status" value="1"/>
</dbReference>
<organism evidence="3 4">
    <name type="scientific">Pseudoscardovia radai</name>
    <dbReference type="NCBI Taxonomy" id="987066"/>
    <lineage>
        <taxon>Bacteria</taxon>
        <taxon>Bacillati</taxon>
        <taxon>Actinomycetota</taxon>
        <taxon>Actinomycetes</taxon>
        <taxon>Bifidobacteriales</taxon>
        <taxon>Bifidobacteriaceae</taxon>
        <taxon>Pseudoscardovia</taxon>
    </lineage>
</organism>
<dbReference type="PANTHER" id="PTHR11106:SF27">
    <property type="entry name" value="MACRO DOMAIN-CONTAINING PROTEIN"/>
    <property type="match status" value="1"/>
</dbReference>
<dbReference type="Proteomes" id="UP000216725">
    <property type="component" value="Unassembled WGS sequence"/>
</dbReference>
<feature type="domain" description="Macro" evidence="2">
    <location>
        <begin position="117"/>
        <end position="311"/>
    </location>
</feature>
<dbReference type="NCBIfam" id="NF003163">
    <property type="entry name" value="PRK04143.1"/>
    <property type="match status" value="1"/>
</dbReference>
<dbReference type="AlphaFoldDB" id="A0A261EXF4"/>
<proteinExistence type="predicted"/>
<protein>
    <submittedName>
        <fullName evidence="3">Macro domain-containing protein</fullName>
    </submittedName>
</protein>
<dbReference type="CDD" id="cd02908">
    <property type="entry name" value="Macro_OAADPr_deacetylase"/>
    <property type="match status" value="1"/>
</dbReference>
<dbReference type="PROSITE" id="PS51154">
    <property type="entry name" value="MACRO"/>
    <property type="match status" value="1"/>
</dbReference>
<name>A0A261EXF4_9BIFI</name>
<dbReference type="SUPFAM" id="SSF52949">
    <property type="entry name" value="Macro domain-like"/>
    <property type="match status" value="1"/>
</dbReference>
<sequence>MDETMGGMRNDAPTDAREGARDAARGDDWTNARADAPMTDGDMRRSLAYLIGCLEKEVPEYAGTPVPDSAEQSFLLYRALCNVRMPHGETGHTLPERFYREQSRVLRAITAAKGIADPMALAAAPLDPRLALWQGDITALAADAIVNAANSGMMGCFAPLHMCIDNAIHTMAGVELREECYRIMKARGEGGALAEEPTGRALLTGGYNLPARHVIHTVGPIVFGELTDEHRRLLASCYRSVLDCAAGEGLGTVAFCCISTGVFRFPKREAARIAVDTVRAWLDGHAGSSVRRVVFDVFGDDDREIYRQALA</sequence>
<dbReference type="InterPro" id="IPR043472">
    <property type="entry name" value="Macro_dom-like"/>
</dbReference>
<feature type="region of interest" description="Disordered" evidence="1">
    <location>
        <begin position="1"/>
        <end position="37"/>
    </location>
</feature>
<evidence type="ECO:0000256" key="1">
    <source>
        <dbReference type="SAM" id="MobiDB-lite"/>
    </source>
</evidence>